<dbReference type="GeneID" id="19879157"/>
<evidence type="ECO:0000256" key="2">
    <source>
        <dbReference type="ARBA" id="ARBA00010343"/>
    </source>
</evidence>
<dbReference type="InterPro" id="IPR000164">
    <property type="entry name" value="Histone_H3/CENP-A"/>
</dbReference>
<dbReference type="VEuPathDB" id="MicrosporidiaDB:VCUG_01278"/>
<gene>
    <name evidence="7" type="ORF">VCUG_01278</name>
</gene>
<evidence type="ECO:0000256" key="4">
    <source>
        <dbReference type="ARBA" id="ARBA00023269"/>
    </source>
</evidence>
<dbReference type="PRINTS" id="PR00622">
    <property type="entry name" value="HISTONEH3"/>
</dbReference>
<keyword evidence="3" id="KW-0158">Chromosome</keyword>
<feature type="domain" description="Core Histone H2A/H2B/H3" evidence="6">
    <location>
        <begin position="55"/>
        <end position="138"/>
    </location>
</feature>
<name>L2GV94_VAVCU</name>
<dbReference type="GO" id="GO:0046982">
    <property type="term" value="F:protein heterodimerization activity"/>
    <property type="evidence" value="ECO:0007669"/>
    <property type="project" value="InterPro"/>
</dbReference>
<keyword evidence="4" id="KW-0238">DNA-binding</keyword>
<evidence type="ECO:0000256" key="5">
    <source>
        <dbReference type="SAM" id="MobiDB-lite"/>
    </source>
</evidence>
<dbReference type="GO" id="GO:0030527">
    <property type="term" value="F:structural constituent of chromatin"/>
    <property type="evidence" value="ECO:0007669"/>
    <property type="project" value="InterPro"/>
</dbReference>
<dbReference type="Proteomes" id="UP000011081">
    <property type="component" value="Unassembled WGS sequence"/>
</dbReference>
<dbReference type="PANTHER" id="PTHR11426">
    <property type="entry name" value="HISTONE H3"/>
    <property type="match status" value="1"/>
</dbReference>
<dbReference type="HOGENOM" id="CLU_078295_3_3_1"/>
<dbReference type="Gene3D" id="1.10.20.10">
    <property type="entry name" value="Histone, subunit A"/>
    <property type="match status" value="1"/>
</dbReference>
<dbReference type="OMA" id="ANMETSY"/>
<feature type="region of interest" description="Disordered" evidence="5">
    <location>
        <begin position="1"/>
        <end position="30"/>
    </location>
</feature>
<dbReference type="GO" id="GO:0000786">
    <property type="term" value="C:nucleosome"/>
    <property type="evidence" value="ECO:0007669"/>
    <property type="project" value="UniProtKB-KW"/>
</dbReference>
<reference evidence="8" key="1">
    <citation type="submission" date="2011-03" db="EMBL/GenBank/DDBJ databases">
        <title>The genome sequence of Vavraia culicis strain floridensis.</title>
        <authorList>
            <consortium name="The Broad Institute Genome Sequencing Platform"/>
            <person name="Cuomo C."/>
            <person name="Becnel J."/>
            <person name="Sanscrainte N."/>
            <person name="Young S.K."/>
            <person name="Zeng Q."/>
            <person name="Gargeya S."/>
            <person name="Fitzgerald M."/>
            <person name="Haas B."/>
            <person name="Abouelleil A."/>
            <person name="Alvarado L."/>
            <person name="Arachchi H.M."/>
            <person name="Berlin A."/>
            <person name="Chapman S.B."/>
            <person name="Gearin G."/>
            <person name="Goldberg J."/>
            <person name="Griggs A."/>
            <person name="Gujja S."/>
            <person name="Hansen M."/>
            <person name="Heiman D."/>
            <person name="Howarth C."/>
            <person name="Larimer J."/>
            <person name="Lui A."/>
            <person name="MacDonald P.J.P."/>
            <person name="McCowen C."/>
            <person name="Montmayeur A."/>
            <person name="Murphy C."/>
            <person name="Neiman D."/>
            <person name="Pearson M."/>
            <person name="Priest M."/>
            <person name="Roberts A."/>
            <person name="Saif S."/>
            <person name="Shea T."/>
            <person name="Sisk P."/>
            <person name="Stolte C."/>
            <person name="Sykes S."/>
            <person name="Wortman J."/>
            <person name="Nusbaum C."/>
            <person name="Birren B."/>
        </authorList>
    </citation>
    <scope>NUCLEOTIDE SEQUENCE [LARGE SCALE GENOMIC DNA]</scope>
    <source>
        <strain evidence="8">floridensis</strain>
    </source>
</reference>
<evidence type="ECO:0000256" key="3">
    <source>
        <dbReference type="ARBA" id="ARBA00022454"/>
    </source>
</evidence>
<dbReference type="STRING" id="948595.L2GV94"/>
<evidence type="ECO:0000256" key="1">
    <source>
        <dbReference type="ARBA" id="ARBA00004286"/>
    </source>
</evidence>
<comment type="subcellular location">
    <subcellularLocation>
        <location evidence="1">Chromosome</location>
    </subcellularLocation>
</comment>
<dbReference type="InParanoid" id="L2GV94"/>
<dbReference type="InterPro" id="IPR007125">
    <property type="entry name" value="H2A/H2B/H3"/>
</dbReference>
<proteinExistence type="inferred from homology"/>
<accession>L2GV94</accession>
<dbReference type="InterPro" id="IPR009072">
    <property type="entry name" value="Histone-fold"/>
</dbReference>
<feature type="non-terminal residue" evidence="7">
    <location>
        <position position="1"/>
    </location>
</feature>
<organism evidence="7 8">
    <name type="scientific">Vavraia culicis (isolate floridensis)</name>
    <name type="common">Microsporidian parasite</name>
    <dbReference type="NCBI Taxonomy" id="948595"/>
    <lineage>
        <taxon>Eukaryota</taxon>
        <taxon>Fungi</taxon>
        <taxon>Fungi incertae sedis</taxon>
        <taxon>Microsporidia</taxon>
        <taxon>Pleistophoridae</taxon>
        <taxon>Vavraia</taxon>
    </lineage>
</organism>
<protein>
    <recommendedName>
        <fullName evidence="6">Core Histone H2A/H2B/H3 domain-containing protein</fullName>
    </recommendedName>
</protein>
<dbReference type="GO" id="GO:0003677">
    <property type="term" value="F:DNA binding"/>
    <property type="evidence" value="ECO:0007669"/>
    <property type="project" value="InterPro"/>
</dbReference>
<dbReference type="SUPFAM" id="SSF47113">
    <property type="entry name" value="Histone-fold"/>
    <property type="match status" value="1"/>
</dbReference>
<evidence type="ECO:0000313" key="7">
    <source>
        <dbReference type="EMBL" id="ELA47282.1"/>
    </source>
</evidence>
<dbReference type="AlphaFoldDB" id="L2GV94"/>
<dbReference type="SMART" id="SM00428">
    <property type="entry name" value="H3"/>
    <property type="match status" value="1"/>
</dbReference>
<dbReference type="OrthoDB" id="842664at2759"/>
<comment type="similarity">
    <text evidence="2">Belongs to the histone H3 family.</text>
</comment>
<evidence type="ECO:0000313" key="8">
    <source>
        <dbReference type="Proteomes" id="UP000011081"/>
    </source>
</evidence>
<evidence type="ECO:0000259" key="6">
    <source>
        <dbReference type="Pfam" id="PF00125"/>
    </source>
</evidence>
<keyword evidence="8" id="KW-1185">Reference proteome</keyword>
<sequence length="144" mass="16892">MARTVRPSRPKSQSPIKKVRKPIESKVARKKSLSIKTPTVKQLPIKKPSKLRYHVEKEIKYYRQSITHLVPKACFIRMLKTMVLKMDTQMRFTKDALDMLQDAYESYIVANMETSYLATVHAKRVTLKSVDINLVKRIKDRQLF</sequence>
<dbReference type="EMBL" id="GL877421">
    <property type="protein sequence ID" value="ELA47282.1"/>
    <property type="molecule type" value="Genomic_DNA"/>
</dbReference>
<dbReference type="Pfam" id="PF00125">
    <property type="entry name" value="Histone"/>
    <property type="match status" value="1"/>
</dbReference>
<dbReference type="RefSeq" id="XP_008074296.1">
    <property type="nucleotide sequence ID" value="XM_008076105.1"/>
</dbReference>
<keyword evidence="4" id="KW-0544">Nucleosome core</keyword>